<keyword evidence="4 13" id="KW-1133">Transmembrane helix</keyword>
<evidence type="ECO:0000256" key="1">
    <source>
        <dbReference type="ARBA" id="ARBA00004651"/>
    </source>
</evidence>
<evidence type="ECO:0000256" key="12">
    <source>
        <dbReference type="SAM" id="MobiDB-lite"/>
    </source>
</evidence>
<feature type="transmembrane region" description="Helical" evidence="13">
    <location>
        <begin position="303"/>
        <end position="331"/>
    </location>
</feature>
<proteinExistence type="inferred from homology"/>
<gene>
    <name evidence="16 17 18 19 20 21" type="primary">LOC110981251</name>
</gene>
<evidence type="ECO:0000313" key="20">
    <source>
        <dbReference type="RefSeq" id="XP_022094390.1"/>
    </source>
</evidence>
<dbReference type="OMA" id="ITRMVFV"/>
<dbReference type="RefSeq" id="XP_022094400.1">
    <property type="nucleotide sequence ID" value="XM_022238708.1"/>
</dbReference>
<keyword evidence="10 11" id="KW-0807">Transducer</keyword>
<protein>
    <submittedName>
        <fullName evidence="16 17">G-protein coupled receptor 54-like</fullName>
    </submittedName>
</protein>
<evidence type="ECO:0000256" key="3">
    <source>
        <dbReference type="ARBA" id="ARBA00022692"/>
    </source>
</evidence>
<dbReference type="Gene3D" id="1.20.1070.10">
    <property type="entry name" value="Rhodopsin 7-helix transmembrane proteins"/>
    <property type="match status" value="1"/>
</dbReference>
<dbReference type="OrthoDB" id="9445642at2759"/>
<keyword evidence="6 13" id="KW-0472">Membrane</keyword>
<dbReference type="KEGG" id="aplc:110981251"/>
<dbReference type="RefSeq" id="XP_022094372.1">
    <property type="nucleotide sequence ID" value="XM_022238680.1"/>
</dbReference>
<dbReference type="PANTHER" id="PTHR45695">
    <property type="entry name" value="LEUCOKININ RECEPTOR-RELATED"/>
    <property type="match status" value="1"/>
</dbReference>
<keyword evidence="3 11" id="KW-0812">Transmembrane</keyword>
<evidence type="ECO:0000256" key="10">
    <source>
        <dbReference type="ARBA" id="ARBA00023224"/>
    </source>
</evidence>
<organism evidence="15 18">
    <name type="scientific">Acanthaster planci</name>
    <name type="common">Crown-of-thorns starfish</name>
    <dbReference type="NCBI Taxonomy" id="133434"/>
    <lineage>
        <taxon>Eukaryota</taxon>
        <taxon>Metazoa</taxon>
        <taxon>Echinodermata</taxon>
        <taxon>Eleutherozoa</taxon>
        <taxon>Asterozoa</taxon>
        <taxon>Asteroidea</taxon>
        <taxon>Valvatacea</taxon>
        <taxon>Valvatida</taxon>
        <taxon>Acanthasteridae</taxon>
        <taxon>Acanthaster</taxon>
    </lineage>
</organism>
<dbReference type="PROSITE" id="PS50262">
    <property type="entry name" value="G_PROTEIN_RECEP_F1_2"/>
    <property type="match status" value="1"/>
</dbReference>
<evidence type="ECO:0000313" key="18">
    <source>
        <dbReference type="RefSeq" id="XP_022094372.1"/>
    </source>
</evidence>
<dbReference type="RefSeq" id="XP_022094380.1">
    <property type="nucleotide sequence ID" value="XM_022238688.1"/>
</dbReference>
<evidence type="ECO:0000259" key="14">
    <source>
        <dbReference type="PROSITE" id="PS50262"/>
    </source>
</evidence>
<evidence type="ECO:0000313" key="15">
    <source>
        <dbReference type="Proteomes" id="UP000694845"/>
    </source>
</evidence>
<sequence>MVSHVEDVAYHWHEGNITAVMGGAGVTSPIDSSVNDTDFAYDPGVVMFFSVSQVLFPLMYVLLAIVGLVGNAAVLFIIVCHPDMQTVTNYFIANLAITDIFTLVMCTLPTALYAAGILFPVPATCKAINYIQYVMVQATCCTLTAMSIDRYNLIVHAVQSRKSRTTSKVIIINTFIWAASFLLHCPVAIYSNITHHNICETFFPTVLAEKVFHTFATMTMYVLPLSINLVCYISILHQVWTRTSLGTESAHAQERSVRRKRKITRMVFVVVLLFAICWAPAQIVRMWQTFDYVNYNNLRFTRIQLMGSLEFVALCLAYANSCVNPFVYAFTTTSFKKYFKKVFRPCCRFSYRQARSTSTMSPSTSRVSKVLTREESSV</sequence>
<dbReference type="GO" id="GO:0004930">
    <property type="term" value="F:G protein-coupled receptor activity"/>
    <property type="evidence" value="ECO:0007669"/>
    <property type="project" value="UniProtKB-KW"/>
</dbReference>
<dbReference type="SUPFAM" id="SSF81321">
    <property type="entry name" value="Family A G protein-coupled receptor-like"/>
    <property type="match status" value="1"/>
</dbReference>
<evidence type="ECO:0000313" key="17">
    <source>
        <dbReference type="RefSeq" id="XP_022094364.1"/>
    </source>
</evidence>
<keyword evidence="2" id="KW-1003">Cell membrane</keyword>
<dbReference type="InterPro" id="IPR017452">
    <property type="entry name" value="GPCR_Rhodpsn_7TM"/>
</dbReference>
<dbReference type="RefSeq" id="XP_022094390.1">
    <property type="nucleotide sequence ID" value="XM_022238698.1"/>
</dbReference>
<keyword evidence="7" id="KW-1015">Disulfide bond</keyword>
<evidence type="ECO:0000313" key="21">
    <source>
        <dbReference type="RefSeq" id="XP_022094400.1"/>
    </source>
</evidence>
<comment type="subcellular location">
    <subcellularLocation>
        <location evidence="1">Cell membrane</location>
        <topology evidence="1">Multi-pass membrane protein</topology>
    </subcellularLocation>
</comment>
<feature type="transmembrane region" description="Helical" evidence="13">
    <location>
        <begin position="54"/>
        <end position="79"/>
    </location>
</feature>
<evidence type="ECO:0000256" key="8">
    <source>
        <dbReference type="ARBA" id="ARBA00023170"/>
    </source>
</evidence>
<evidence type="ECO:0000256" key="7">
    <source>
        <dbReference type="ARBA" id="ARBA00023157"/>
    </source>
</evidence>
<evidence type="ECO:0000256" key="2">
    <source>
        <dbReference type="ARBA" id="ARBA00022475"/>
    </source>
</evidence>
<dbReference type="PANTHER" id="PTHR45695:SF23">
    <property type="entry name" value="GALANIN-LIKE G-PROTEIN COUPLED RECEPTOR NPR-9"/>
    <property type="match status" value="1"/>
</dbReference>
<keyword evidence="9" id="KW-0325">Glycoprotein</keyword>
<feature type="transmembrane region" description="Helical" evidence="13">
    <location>
        <begin position="130"/>
        <end position="148"/>
    </location>
</feature>
<keyword evidence="5 11" id="KW-0297">G-protein coupled receptor</keyword>
<dbReference type="GeneID" id="110981251"/>
<feature type="transmembrane region" description="Helical" evidence="13">
    <location>
        <begin position="263"/>
        <end position="283"/>
    </location>
</feature>
<evidence type="ECO:0000256" key="5">
    <source>
        <dbReference type="ARBA" id="ARBA00023040"/>
    </source>
</evidence>
<reference evidence="16 17" key="1">
    <citation type="submission" date="2025-04" db="UniProtKB">
        <authorList>
            <consortium name="RefSeq"/>
        </authorList>
    </citation>
    <scope>IDENTIFICATION</scope>
</reference>
<evidence type="ECO:0000256" key="4">
    <source>
        <dbReference type="ARBA" id="ARBA00022989"/>
    </source>
</evidence>
<evidence type="ECO:0000256" key="9">
    <source>
        <dbReference type="ARBA" id="ARBA00023180"/>
    </source>
</evidence>
<feature type="transmembrane region" description="Helical" evidence="13">
    <location>
        <begin position="91"/>
        <end position="118"/>
    </location>
</feature>
<dbReference type="GO" id="GO:0005886">
    <property type="term" value="C:plasma membrane"/>
    <property type="evidence" value="ECO:0007669"/>
    <property type="project" value="UniProtKB-SubCell"/>
</dbReference>
<dbReference type="Proteomes" id="UP000694845">
    <property type="component" value="Unplaced"/>
</dbReference>
<evidence type="ECO:0000256" key="6">
    <source>
        <dbReference type="ARBA" id="ARBA00023136"/>
    </source>
</evidence>
<feature type="domain" description="G-protein coupled receptors family 1 profile" evidence="14">
    <location>
        <begin position="70"/>
        <end position="328"/>
    </location>
</feature>
<dbReference type="RefSeq" id="XP_022094356.1">
    <property type="nucleotide sequence ID" value="XM_022238664.1"/>
</dbReference>
<evidence type="ECO:0000256" key="13">
    <source>
        <dbReference type="SAM" id="Phobius"/>
    </source>
</evidence>
<keyword evidence="15" id="KW-1185">Reference proteome</keyword>
<feature type="region of interest" description="Disordered" evidence="12">
    <location>
        <begin position="358"/>
        <end position="378"/>
    </location>
</feature>
<accession>A0A8B7YNX6</accession>
<keyword evidence="8 11" id="KW-0675">Receptor</keyword>
<dbReference type="Pfam" id="PF00001">
    <property type="entry name" value="7tm_1"/>
    <property type="match status" value="1"/>
</dbReference>
<comment type="similarity">
    <text evidence="11">Belongs to the G-protein coupled receptor 1 family.</text>
</comment>
<dbReference type="AlphaFoldDB" id="A0A8B7YNX6"/>
<name>A0A8B7YNX6_ACAPL</name>
<dbReference type="PROSITE" id="PS00237">
    <property type="entry name" value="G_PROTEIN_RECEP_F1_1"/>
    <property type="match status" value="1"/>
</dbReference>
<evidence type="ECO:0000313" key="19">
    <source>
        <dbReference type="RefSeq" id="XP_022094380.1"/>
    </source>
</evidence>
<dbReference type="PRINTS" id="PR00237">
    <property type="entry name" value="GPCRRHODOPSN"/>
</dbReference>
<dbReference type="SMART" id="SM01381">
    <property type="entry name" value="7TM_GPCR_Srsx"/>
    <property type="match status" value="1"/>
</dbReference>
<feature type="transmembrane region" description="Helical" evidence="13">
    <location>
        <begin position="211"/>
        <end position="235"/>
    </location>
</feature>
<feature type="compositionally biased region" description="Low complexity" evidence="12">
    <location>
        <begin position="358"/>
        <end position="368"/>
    </location>
</feature>
<evidence type="ECO:0000256" key="11">
    <source>
        <dbReference type="RuleBase" id="RU000688"/>
    </source>
</evidence>
<dbReference type="InterPro" id="IPR000276">
    <property type="entry name" value="GPCR_Rhodpsn"/>
</dbReference>
<feature type="transmembrane region" description="Helical" evidence="13">
    <location>
        <begin position="169"/>
        <end position="191"/>
    </location>
</feature>
<dbReference type="RefSeq" id="XP_022094364.1">
    <property type="nucleotide sequence ID" value="XM_022238672.1"/>
</dbReference>
<evidence type="ECO:0000313" key="16">
    <source>
        <dbReference type="RefSeq" id="XP_022094356.1"/>
    </source>
</evidence>